<evidence type="ECO:0000256" key="2">
    <source>
        <dbReference type="ARBA" id="ARBA00012323"/>
    </source>
</evidence>
<keyword evidence="7" id="KW-0067">ATP-binding</keyword>
<keyword evidence="10" id="KW-1185">Reference proteome</keyword>
<comment type="caution">
    <text evidence="9">The sequence shown here is derived from an EMBL/GenBank/DDBJ whole genome shotgun (WGS) entry which is preliminary data.</text>
</comment>
<dbReference type="RefSeq" id="WP_166276578.1">
    <property type="nucleotide sequence ID" value="NZ_JAANNP010000001.1"/>
</dbReference>
<dbReference type="PANTHER" id="PTHR18964:SF173">
    <property type="entry name" value="GLUCOKINASE"/>
    <property type="match status" value="1"/>
</dbReference>
<evidence type="ECO:0000313" key="9">
    <source>
        <dbReference type="EMBL" id="NHC12379.1"/>
    </source>
</evidence>
<comment type="similarity">
    <text evidence="1">Belongs to the ROK (NagC/XylR) family.</text>
</comment>
<evidence type="ECO:0000256" key="7">
    <source>
        <dbReference type="ARBA" id="ARBA00022840"/>
    </source>
</evidence>
<dbReference type="EC" id="2.7.1.2" evidence="2"/>
<proteinExistence type="inferred from homology"/>
<dbReference type="CDD" id="cd24061">
    <property type="entry name" value="ASKHA_NBD_ROK_SgGLK-like"/>
    <property type="match status" value="1"/>
</dbReference>
<evidence type="ECO:0000256" key="4">
    <source>
        <dbReference type="ARBA" id="ARBA00022679"/>
    </source>
</evidence>
<keyword evidence="4 9" id="KW-0808">Transferase</keyword>
<dbReference type="EMBL" id="JAANNP010000001">
    <property type="protein sequence ID" value="NHC12379.1"/>
    <property type="molecule type" value="Genomic_DNA"/>
</dbReference>
<dbReference type="SUPFAM" id="SSF53067">
    <property type="entry name" value="Actin-like ATPase domain"/>
    <property type="match status" value="1"/>
</dbReference>
<evidence type="ECO:0000256" key="6">
    <source>
        <dbReference type="ARBA" id="ARBA00022777"/>
    </source>
</evidence>
<dbReference type="Pfam" id="PF00480">
    <property type="entry name" value="ROK"/>
    <property type="match status" value="1"/>
</dbReference>
<dbReference type="InterPro" id="IPR000600">
    <property type="entry name" value="ROK"/>
</dbReference>
<dbReference type="NCBIfam" id="TIGR00744">
    <property type="entry name" value="ROK_glcA_fam"/>
    <property type="match status" value="1"/>
</dbReference>
<evidence type="ECO:0000256" key="8">
    <source>
        <dbReference type="ARBA" id="ARBA00032386"/>
    </source>
</evidence>
<evidence type="ECO:0000313" key="10">
    <source>
        <dbReference type="Proteomes" id="UP000800981"/>
    </source>
</evidence>
<dbReference type="PANTHER" id="PTHR18964">
    <property type="entry name" value="ROK (REPRESSOR, ORF, KINASE) FAMILY"/>
    <property type="match status" value="1"/>
</dbReference>
<keyword evidence="5" id="KW-0547">Nucleotide-binding</keyword>
<dbReference type="InterPro" id="IPR043129">
    <property type="entry name" value="ATPase_NBD"/>
</dbReference>
<dbReference type="Gene3D" id="3.30.420.40">
    <property type="match status" value="2"/>
</dbReference>
<evidence type="ECO:0000256" key="1">
    <source>
        <dbReference type="ARBA" id="ARBA00006479"/>
    </source>
</evidence>
<gene>
    <name evidence="9" type="ORF">G9H71_01105</name>
</gene>
<evidence type="ECO:0000256" key="5">
    <source>
        <dbReference type="ARBA" id="ARBA00022741"/>
    </source>
</evidence>
<evidence type="ECO:0000256" key="3">
    <source>
        <dbReference type="ARBA" id="ARBA00014701"/>
    </source>
</evidence>
<keyword evidence="6" id="KW-0418">Kinase</keyword>
<dbReference type="PROSITE" id="PS01125">
    <property type="entry name" value="ROK"/>
    <property type="match status" value="1"/>
</dbReference>
<organism evidence="9 10">
    <name type="scientific">Motilibacter deserti</name>
    <dbReference type="NCBI Taxonomy" id="2714956"/>
    <lineage>
        <taxon>Bacteria</taxon>
        <taxon>Bacillati</taxon>
        <taxon>Actinomycetota</taxon>
        <taxon>Actinomycetes</taxon>
        <taxon>Motilibacterales</taxon>
        <taxon>Motilibacteraceae</taxon>
        <taxon>Motilibacter</taxon>
    </lineage>
</organism>
<accession>A0ABX0GNH1</accession>
<sequence length="316" mass="32817">MGLTIGVDLGGTKVAAAVVDESGTIVARTRQETPSTGADATVGAILAAVKGLREQHPDVEAVGVGAPGFIDERRSTVLFLTNLAGWRHRPLRAELEQALGLPVVVENDANVAAWGEAVYGAGRGEDYLVCVTVGTGIGGGIIVGGQLYRGRFGVAAEVGHFRVEPNGRPCGCGNRGCWEQYCSGNALVREARWRAAEDREGAALMLSYGDGSPEGINGLDITDAARRGDRVAIASFESVGRWLGQGMADLAAILDPGCFVIGGGVSEAGDLLLEPARRTFAEVLTGRAYRPLAEIRQATLGNDAGVVGAADLARHL</sequence>
<dbReference type="InterPro" id="IPR004654">
    <property type="entry name" value="ROK_glcA"/>
</dbReference>
<dbReference type="InterPro" id="IPR049874">
    <property type="entry name" value="ROK_cs"/>
</dbReference>
<protein>
    <recommendedName>
        <fullName evidence="3">Glucokinase</fullName>
        <ecNumber evidence="2">2.7.1.2</ecNumber>
    </recommendedName>
    <alternativeName>
        <fullName evidence="8">Glucose kinase</fullName>
    </alternativeName>
</protein>
<name>A0ABX0GNH1_9ACTN</name>
<reference evidence="9 10" key="1">
    <citation type="submission" date="2020-03" db="EMBL/GenBank/DDBJ databases">
        <title>Two novel Motilibacter sp.</title>
        <authorList>
            <person name="Liu S."/>
        </authorList>
    </citation>
    <scope>NUCLEOTIDE SEQUENCE [LARGE SCALE GENOMIC DNA]</scope>
    <source>
        <strain evidence="9 10">E257</strain>
    </source>
</reference>
<dbReference type="Proteomes" id="UP000800981">
    <property type="component" value="Unassembled WGS sequence"/>
</dbReference>
<dbReference type="GO" id="GO:0004340">
    <property type="term" value="F:glucokinase activity"/>
    <property type="evidence" value="ECO:0007669"/>
    <property type="project" value="UniProtKB-EC"/>
</dbReference>